<proteinExistence type="predicted"/>
<comment type="caution">
    <text evidence="1">The sequence shown here is derived from an EMBL/GenBank/DDBJ whole genome shotgun (WGS) entry which is preliminary data.</text>
</comment>
<dbReference type="EMBL" id="CM039172">
    <property type="protein sequence ID" value="KAH9783279.1"/>
    <property type="molecule type" value="Genomic_DNA"/>
</dbReference>
<gene>
    <name evidence="1" type="ORF">KPL71_009251</name>
</gene>
<dbReference type="Proteomes" id="UP000829398">
    <property type="component" value="Chromosome 3"/>
</dbReference>
<organism evidence="1 2">
    <name type="scientific">Citrus sinensis</name>
    <name type="common">Sweet orange</name>
    <name type="synonym">Citrus aurantium var. sinensis</name>
    <dbReference type="NCBI Taxonomy" id="2711"/>
    <lineage>
        <taxon>Eukaryota</taxon>
        <taxon>Viridiplantae</taxon>
        <taxon>Streptophyta</taxon>
        <taxon>Embryophyta</taxon>
        <taxon>Tracheophyta</taxon>
        <taxon>Spermatophyta</taxon>
        <taxon>Magnoliopsida</taxon>
        <taxon>eudicotyledons</taxon>
        <taxon>Gunneridae</taxon>
        <taxon>Pentapetalae</taxon>
        <taxon>rosids</taxon>
        <taxon>malvids</taxon>
        <taxon>Sapindales</taxon>
        <taxon>Rutaceae</taxon>
        <taxon>Aurantioideae</taxon>
        <taxon>Citrus</taxon>
    </lineage>
</organism>
<protein>
    <submittedName>
        <fullName evidence="1">RING-type domain-containing protein</fullName>
    </submittedName>
</protein>
<keyword evidence="2" id="KW-1185">Reference proteome</keyword>
<reference evidence="2" key="1">
    <citation type="journal article" date="2023" name="Hortic. Res.">
        <title>A chromosome-level phased genome enabling allele-level studies in sweet orange: a case study on citrus Huanglongbing tolerance.</title>
        <authorList>
            <person name="Wu B."/>
            <person name="Yu Q."/>
            <person name="Deng Z."/>
            <person name="Duan Y."/>
            <person name="Luo F."/>
            <person name="Gmitter F. Jr."/>
        </authorList>
    </citation>
    <scope>NUCLEOTIDE SEQUENCE [LARGE SCALE GENOMIC DNA]</scope>
    <source>
        <strain evidence="2">cv. Valencia</strain>
    </source>
</reference>
<name>A0ACB8MC93_CITSI</name>
<evidence type="ECO:0000313" key="1">
    <source>
        <dbReference type="EMBL" id="KAH9783279.1"/>
    </source>
</evidence>
<accession>A0ACB8MC93</accession>
<evidence type="ECO:0000313" key="2">
    <source>
        <dbReference type="Proteomes" id="UP000829398"/>
    </source>
</evidence>
<sequence length="312" mass="35806">MNESCKKIVGNTLQTPKENLEKEEEEEEESSGSSFTCEICIEPMAASKKFKNKHLCTHPFCQDCIAKYIQVKVQDDNTAKIECPGLECRHDLDPFSCEPIIPSSLFSKWCDVLCEDYVLGFERSYCPNTNCMALVVNECERNGTLKKAQCPSCKQWFCFQCKLKWHAGFRCEESGNLRDPNDIMFGQLVETMNWTRCPGCGHCVERKNGCSVVMCRCKTQFCYKCGGKYPLGCSCLRSFPCNCRRAFPILFIAGIIFFLALLMNLRTYCILVRLLHSFSQQGYNQIFDMLRNLLFCIIIFSIYTYGCKQNTN</sequence>